<evidence type="ECO:0000313" key="2">
    <source>
        <dbReference type="Proteomes" id="UP001589595"/>
    </source>
</evidence>
<accession>A0ABD5MNT7</accession>
<organism evidence="1 2">
    <name type="scientific">Halobaculum roseum</name>
    <dbReference type="NCBI Taxonomy" id="2175149"/>
    <lineage>
        <taxon>Archaea</taxon>
        <taxon>Methanobacteriati</taxon>
        <taxon>Methanobacteriota</taxon>
        <taxon>Stenosarchaea group</taxon>
        <taxon>Halobacteria</taxon>
        <taxon>Halobacteriales</taxon>
        <taxon>Haloferacaceae</taxon>
        <taxon>Halobaculum</taxon>
    </lineage>
</organism>
<dbReference type="InterPro" id="IPR045397">
    <property type="entry name" value="TumE-like"/>
</dbReference>
<gene>
    <name evidence="1" type="ORF">ACFFOL_08610</name>
</gene>
<dbReference type="Proteomes" id="UP001589595">
    <property type="component" value="Unassembled WGS sequence"/>
</dbReference>
<protein>
    <submittedName>
        <fullName evidence="1">Uncharacterized protein</fullName>
    </submittedName>
</protein>
<dbReference type="Pfam" id="PF20126">
    <property type="entry name" value="TumE"/>
    <property type="match status" value="1"/>
</dbReference>
<comment type="caution">
    <text evidence="1">The sequence shown here is derived from an EMBL/GenBank/DDBJ whole genome shotgun (WGS) entry which is preliminary data.</text>
</comment>
<dbReference type="EMBL" id="JBHMAJ010000006">
    <property type="protein sequence ID" value="MFB9824230.1"/>
    <property type="molecule type" value="Genomic_DNA"/>
</dbReference>
<reference evidence="1" key="1">
    <citation type="submission" date="2024-09" db="EMBL/GenBank/DDBJ databases">
        <authorList>
            <person name="Sun Q."/>
        </authorList>
    </citation>
    <scope>NUCLEOTIDE SEQUENCE [LARGE SCALE GENOMIC DNA]</scope>
    <source>
        <strain evidence="1">JCM 31273</strain>
    </source>
</reference>
<keyword evidence="2" id="KW-1185">Reference proteome</keyword>
<evidence type="ECO:0000313" key="1">
    <source>
        <dbReference type="EMBL" id="MFB9824230.1"/>
    </source>
</evidence>
<dbReference type="AlphaFoldDB" id="A0ABD5MNT7"/>
<sequence>MVMGNGSPLDSDAILTSVNTIANQLDEGFRAPRFRHTQHDEFTEKRGRVREARVTVAPGIHQDGGYFDIQWWENGDYTNHYREKGLEFRFGREASNQATDHPVLHFHPPDELSRHEQSCISETHPPELVTLAVLTMWWAAVTATDEQVLNTQSGLP</sequence>
<dbReference type="GeneID" id="67209939"/>
<name>A0ABD5MNT7_9EURY</name>
<proteinExistence type="predicted"/>
<dbReference type="RefSeq" id="WP_225935172.1">
    <property type="nucleotide sequence ID" value="NZ_CP082286.1"/>
</dbReference>